<protein>
    <recommendedName>
        <fullName evidence="3">OmpA-like domain-containing protein</fullName>
    </recommendedName>
</protein>
<evidence type="ECO:0000313" key="1">
    <source>
        <dbReference type="EMBL" id="GGB52451.1"/>
    </source>
</evidence>
<evidence type="ECO:0000313" key="2">
    <source>
        <dbReference type="Proteomes" id="UP000614261"/>
    </source>
</evidence>
<accession>A0ABQ1IWX3</accession>
<comment type="caution">
    <text evidence="1">The sequence shown here is derived from an EMBL/GenBank/DDBJ whole genome shotgun (WGS) entry which is preliminary data.</text>
</comment>
<proteinExistence type="predicted"/>
<name>A0ABQ1IWX3_9SPHN</name>
<keyword evidence="2" id="KW-1185">Reference proteome</keyword>
<reference evidence="2" key="1">
    <citation type="journal article" date="2019" name="Int. J. Syst. Evol. Microbiol.">
        <title>The Global Catalogue of Microorganisms (GCM) 10K type strain sequencing project: providing services to taxonomists for standard genome sequencing and annotation.</title>
        <authorList>
            <consortium name="The Broad Institute Genomics Platform"/>
            <consortium name="The Broad Institute Genome Sequencing Center for Infectious Disease"/>
            <person name="Wu L."/>
            <person name="Ma J."/>
        </authorList>
    </citation>
    <scope>NUCLEOTIDE SEQUENCE [LARGE SCALE GENOMIC DNA]</scope>
    <source>
        <strain evidence="2">CGMCC 1.12851</strain>
    </source>
</reference>
<dbReference type="RefSeq" id="WP_188512677.1">
    <property type="nucleotide sequence ID" value="NZ_BMGD01000001.1"/>
</dbReference>
<dbReference type="EMBL" id="BMGD01000001">
    <property type="protein sequence ID" value="GGB52451.1"/>
    <property type="molecule type" value="Genomic_DNA"/>
</dbReference>
<gene>
    <name evidence="1" type="ORF">GCM10010833_03980</name>
</gene>
<evidence type="ECO:0008006" key="3">
    <source>
        <dbReference type="Google" id="ProtNLM"/>
    </source>
</evidence>
<sequence length="160" mass="16780">MTPAQRSTVSFLDLALIMTGVMAMIASVGDRHTVVADALVDTFSPQKDAAAQRVILPLASLFEPQDARLSADGSAKIAALGIKAQAAEVGITVPVVAEVGISRLDRWELAAARTAAIMRVLADQGIADSNMVPDLARPGAGAKARHRDVTLTVRAKDRAR</sequence>
<dbReference type="Proteomes" id="UP000614261">
    <property type="component" value="Unassembled WGS sequence"/>
</dbReference>
<organism evidence="1 2">
    <name type="scientific">Blastomonas aquatica</name>
    <dbReference type="NCBI Taxonomy" id="1510276"/>
    <lineage>
        <taxon>Bacteria</taxon>
        <taxon>Pseudomonadati</taxon>
        <taxon>Pseudomonadota</taxon>
        <taxon>Alphaproteobacteria</taxon>
        <taxon>Sphingomonadales</taxon>
        <taxon>Sphingomonadaceae</taxon>
        <taxon>Blastomonas</taxon>
    </lineage>
</organism>